<gene>
    <name evidence="3" type="ORF">PPACK8108_LOCUS9596</name>
</gene>
<organism evidence="3 4">
    <name type="scientific">Phakopsora pachyrhizi</name>
    <name type="common">Asian soybean rust disease fungus</name>
    <dbReference type="NCBI Taxonomy" id="170000"/>
    <lineage>
        <taxon>Eukaryota</taxon>
        <taxon>Fungi</taxon>
        <taxon>Dikarya</taxon>
        <taxon>Basidiomycota</taxon>
        <taxon>Pucciniomycotina</taxon>
        <taxon>Pucciniomycetes</taxon>
        <taxon>Pucciniales</taxon>
        <taxon>Phakopsoraceae</taxon>
        <taxon>Phakopsora</taxon>
    </lineage>
</organism>
<dbReference type="Pfam" id="PF20515">
    <property type="entry name" value="2OG-FeII_Oxy_6"/>
    <property type="match status" value="1"/>
</dbReference>
<accession>A0AAV0B078</accession>
<comment type="caution">
    <text evidence="3">The sequence shown here is derived from an EMBL/GenBank/DDBJ whole genome shotgun (WGS) entry which is preliminary data.</text>
</comment>
<protein>
    <recommendedName>
        <fullName evidence="2">Tet-like 2OG-Fe(II) oxygenase domain-containing protein</fullName>
    </recommendedName>
</protein>
<dbReference type="EMBL" id="CALTRL010002099">
    <property type="protein sequence ID" value="CAH7674674.1"/>
    <property type="molecule type" value="Genomic_DNA"/>
</dbReference>
<evidence type="ECO:0000259" key="2">
    <source>
        <dbReference type="Pfam" id="PF20515"/>
    </source>
</evidence>
<keyword evidence="1" id="KW-0472">Membrane</keyword>
<keyword evidence="1" id="KW-0812">Transmembrane</keyword>
<sequence>MWPIGWQKAMTKNESLGIYGDGQKIKSYEAEWSRRGPLLEKMNEVLSGSFKHISDGWFLRALEDFNKQGLPSFSAMVLNNNPPEAFASALTFTTSEFQNNPHCDCDALYIACGWWMQVDKQTGKLNTDEKKSHFRVYYCAALALVIASYLSYNLPGDICPDAES</sequence>
<dbReference type="Proteomes" id="UP001153365">
    <property type="component" value="Unassembled WGS sequence"/>
</dbReference>
<reference evidence="3" key="1">
    <citation type="submission" date="2022-06" db="EMBL/GenBank/DDBJ databases">
        <authorList>
            <consortium name="SYNGENTA / RWTH Aachen University"/>
        </authorList>
    </citation>
    <scope>NUCLEOTIDE SEQUENCE</scope>
</reference>
<keyword evidence="1" id="KW-1133">Transmembrane helix</keyword>
<dbReference type="AlphaFoldDB" id="A0AAV0B078"/>
<evidence type="ECO:0000256" key="1">
    <source>
        <dbReference type="SAM" id="Phobius"/>
    </source>
</evidence>
<proteinExistence type="predicted"/>
<name>A0AAV0B078_PHAPC</name>
<evidence type="ECO:0000313" key="3">
    <source>
        <dbReference type="EMBL" id="CAH7674674.1"/>
    </source>
</evidence>
<dbReference type="InterPro" id="IPR046798">
    <property type="entry name" value="2OG-FeII_Oxy_6"/>
</dbReference>
<keyword evidence="4" id="KW-1185">Reference proteome</keyword>
<feature type="transmembrane region" description="Helical" evidence="1">
    <location>
        <begin position="134"/>
        <end position="152"/>
    </location>
</feature>
<feature type="domain" description="Tet-like 2OG-Fe(II) oxygenase" evidence="2">
    <location>
        <begin position="1"/>
        <end position="136"/>
    </location>
</feature>
<evidence type="ECO:0000313" key="4">
    <source>
        <dbReference type="Proteomes" id="UP001153365"/>
    </source>
</evidence>